<dbReference type="Proteomes" id="UP000216451">
    <property type="component" value="Unassembled WGS sequence"/>
</dbReference>
<evidence type="ECO:0000313" key="1">
    <source>
        <dbReference type="EMBL" id="OZG64860.1"/>
    </source>
</evidence>
<keyword evidence="2" id="KW-1185">Reference proteome</keyword>
<evidence type="ECO:0000313" key="2">
    <source>
        <dbReference type="Proteomes" id="UP000216451"/>
    </source>
</evidence>
<dbReference type="GeneID" id="98296692"/>
<comment type="caution">
    <text evidence="1">The sequence shown here is derived from an EMBL/GenBank/DDBJ whole genome shotgun (WGS) entry which is preliminary data.</text>
</comment>
<dbReference type="OrthoDB" id="3241796at2"/>
<sequence>MLWIVGAIIVAFVILMGLSLCRAAAMGDKQLDYLDAVSQHRTDPHARH</sequence>
<proteinExistence type="predicted"/>
<dbReference type="RefSeq" id="WP_158215705.1">
    <property type="nucleotide sequence ID" value="NZ_MWXA01000014.1"/>
</dbReference>
<reference evidence="1 2" key="1">
    <citation type="journal article" date="2017" name="BMC Genomics">
        <title>Comparative genomic and phylogenomic analyses of the Bifidobacteriaceae family.</title>
        <authorList>
            <person name="Lugli G.A."/>
            <person name="Milani C."/>
            <person name="Turroni F."/>
            <person name="Duranti S."/>
            <person name="Mancabelli L."/>
            <person name="Mangifesta M."/>
            <person name="Ferrario C."/>
            <person name="Modesto M."/>
            <person name="Mattarelli P."/>
            <person name="Jiri K."/>
            <person name="van Sinderen D."/>
            <person name="Ventura M."/>
        </authorList>
    </citation>
    <scope>NUCLEOTIDE SEQUENCE [LARGE SCALE GENOMIC DNA]</scope>
    <source>
        <strain evidence="1 2">LMG 28769</strain>
    </source>
</reference>
<organism evidence="1 2">
    <name type="scientific">Bifidobacterium aquikefiri</name>
    <dbReference type="NCBI Taxonomy" id="1653207"/>
    <lineage>
        <taxon>Bacteria</taxon>
        <taxon>Bacillati</taxon>
        <taxon>Actinomycetota</taxon>
        <taxon>Actinomycetes</taxon>
        <taxon>Bifidobacteriales</taxon>
        <taxon>Bifidobacteriaceae</taxon>
        <taxon>Bifidobacterium</taxon>
    </lineage>
</organism>
<protein>
    <submittedName>
        <fullName evidence="1">Uncharacterized protein</fullName>
    </submittedName>
</protein>
<gene>
    <name evidence="1" type="ORF">BAQU_2002</name>
</gene>
<name>A0A261G0A8_9BIFI</name>
<dbReference type="EMBL" id="MWXA01000014">
    <property type="protein sequence ID" value="OZG64860.1"/>
    <property type="molecule type" value="Genomic_DNA"/>
</dbReference>
<dbReference type="AlphaFoldDB" id="A0A261G0A8"/>
<accession>A0A261G0A8</accession>